<reference evidence="2 3" key="1">
    <citation type="submission" date="2019-05" db="EMBL/GenBank/DDBJ databases">
        <authorList>
            <person name="Farhan Ul Haque M."/>
        </authorList>
    </citation>
    <scope>NUCLEOTIDE SEQUENCE [LARGE SCALE GENOMIC DNA]</scope>
    <source>
        <strain evidence="2">2</strain>
    </source>
</reference>
<gene>
    <name evidence="2" type="ORF">MPC4_400007</name>
</gene>
<dbReference type="Proteomes" id="UP000485880">
    <property type="component" value="Unassembled WGS sequence"/>
</dbReference>
<keyword evidence="3" id="KW-1185">Reference proteome</keyword>
<comment type="caution">
    <text evidence="2">The sequence shown here is derived from an EMBL/GenBank/DDBJ whole genome shotgun (WGS) entry which is preliminary data.</text>
</comment>
<dbReference type="EMBL" id="CABFMQ020000099">
    <property type="protein sequence ID" value="VTZ51606.1"/>
    <property type="molecule type" value="Genomic_DNA"/>
</dbReference>
<evidence type="ECO:0000313" key="2">
    <source>
        <dbReference type="EMBL" id="VTZ51606.1"/>
    </source>
</evidence>
<proteinExistence type="predicted"/>
<dbReference type="AlphaFoldDB" id="A0A8B6MC73"/>
<accession>A0A8B6MC73</accession>
<evidence type="ECO:0000256" key="1">
    <source>
        <dbReference type="SAM" id="MobiDB-lite"/>
    </source>
</evidence>
<protein>
    <submittedName>
        <fullName evidence="2">Uncharacterized protein</fullName>
    </submittedName>
</protein>
<organism evidence="2 3">
    <name type="scientific">Methylocella tundrae</name>
    <dbReference type="NCBI Taxonomy" id="227605"/>
    <lineage>
        <taxon>Bacteria</taxon>
        <taxon>Pseudomonadati</taxon>
        <taxon>Pseudomonadota</taxon>
        <taxon>Alphaproteobacteria</taxon>
        <taxon>Hyphomicrobiales</taxon>
        <taxon>Beijerinckiaceae</taxon>
        <taxon>Methylocella</taxon>
    </lineage>
</organism>
<name>A0A8B6MC73_METTU</name>
<sequence length="70" mass="8014">MQYEGAIARSHYNTEARLDWLTRIAERVSLSRCGGIRPRWRSTPRRCLEHANGPEAGTSEPFKTDRSLTP</sequence>
<feature type="region of interest" description="Disordered" evidence="1">
    <location>
        <begin position="47"/>
        <end position="70"/>
    </location>
</feature>
<evidence type="ECO:0000313" key="3">
    <source>
        <dbReference type="Proteomes" id="UP000485880"/>
    </source>
</evidence>